<accession>A0ABU5QDT5</accession>
<evidence type="ECO:0000256" key="3">
    <source>
        <dbReference type="ARBA" id="ARBA00023082"/>
    </source>
</evidence>
<protein>
    <submittedName>
        <fullName evidence="6">Sigma-70 family RNA polymerase sigma factor</fullName>
    </submittedName>
</protein>
<sequence length="189" mass="22327">MSSKLTENELWEAFKQGDEKAYSFIYKQHVSAMYRYGMSLSSLSEYFVFDCIHDVFTDIWAKRNYIITPNNVRSYLLRALKNRMQNQILRKESKYLAMNEGDFDELWDEAITEETIHLNNLEPISKEELVNKLISQLPPRQQEALRLRFVEDLEYNEVADMMSINRQSAQNLVVRAVEKLRKAIPSFSL</sequence>
<dbReference type="InterPro" id="IPR013325">
    <property type="entry name" value="RNA_pol_sigma_r2"/>
</dbReference>
<dbReference type="InterPro" id="IPR014284">
    <property type="entry name" value="RNA_pol_sigma-70_dom"/>
</dbReference>
<comment type="similarity">
    <text evidence="1">Belongs to the sigma-70 factor family. ECF subfamily.</text>
</comment>
<organism evidence="6 7">
    <name type="scientific">Arcicella rigui</name>
    <dbReference type="NCBI Taxonomy" id="797020"/>
    <lineage>
        <taxon>Bacteria</taxon>
        <taxon>Pseudomonadati</taxon>
        <taxon>Bacteroidota</taxon>
        <taxon>Cytophagia</taxon>
        <taxon>Cytophagales</taxon>
        <taxon>Flectobacillaceae</taxon>
        <taxon>Arcicella</taxon>
    </lineage>
</organism>
<dbReference type="InterPro" id="IPR013249">
    <property type="entry name" value="RNA_pol_sigma70_r4_t2"/>
</dbReference>
<proteinExistence type="inferred from homology"/>
<dbReference type="InterPro" id="IPR039425">
    <property type="entry name" value="RNA_pol_sigma-70-like"/>
</dbReference>
<keyword evidence="7" id="KW-1185">Reference proteome</keyword>
<dbReference type="CDD" id="cd06171">
    <property type="entry name" value="Sigma70_r4"/>
    <property type="match status" value="1"/>
</dbReference>
<dbReference type="NCBIfam" id="TIGR02937">
    <property type="entry name" value="sigma70-ECF"/>
    <property type="match status" value="1"/>
</dbReference>
<evidence type="ECO:0000313" key="7">
    <source>
        <dbReference type="Proteomes" id="UP001302949"/>
    </source>
</evidence>
<evidence type="ECO:0000256" key="2">
    <source>
        <dbReference type="ARBA" id="ARBA00023015"/>
    </source>
</evidence>
<reference evidence="6 7" key="1">
    <citation type="submission" date="2023-12" db="EMBL/GenBank/DDBJ databases">
        <title>Novel species of the genus Arcicella isolated from rivers.</title>
        <authorList>
            <person name="Lu H."/>
        </authorList>
    </citation>
    <scope>NUCLEOTIDE SEQUENCE [LARGE SCALE GENOMIC DNA]</scope>
    <source>
        <strain evidence="6 7">KCTC 23307</strain>
    </source>
</reference>
<dbReference type="Gene3D" id="1.10.1740.10">
    <property type="match status" value="1"/>
</dbReference>
<dbReference type="InterPro" id="IPR036388">
    <property type="entry name" value="WH-like_DNA-bd_sf"/>
</dbReference>
<dbReference type="InterPro" id="IPR013324">
    <property type="entry name" value="RNA_pol_sigma_r3/r4-like"/>
</dbReference>
<dbReference type="Pfam" id="PF08281">
    <property type="entry name" value="Sigma70_r4_2"/>
    <property type="match status" value="1"/>
</dbReference>
<keyword evidence="2" id="KW-0805">Transcription regulation</keyword>
<dbReference type="PANTHER" id="PTHR43133:SF46">
    <property type="entry name" value="RNA POLYMERASE SIGMA-70 FACTOR ECF SUBFAMILY"/>
    <property type="match status" value="1"/>
</dbReference>
<gene>
    <name evidence="6" type="ORF">VB248_17845</name>
</gene>
<comment type="caution">
    <text evidence="6">The sequence shown here is derived from an EMBL/GenBank/DDBJ whole genome shotgun (WGS) entry which is preliminary data.</text>
</comment>
<evidence type="ECO:0000313" key="6">
    <source>
        <dbReference type="EMBL" id="MEA5141019.1"/>
    </source>
</evidence>
<evidence type="ECO:0000256" key="1">
    <source>
        <dbReference type="ARBA" id="ARBA00010641"/>
    </source>
</evidence>
<name>A0ABU5QDT5_9BACT</name>
<dbReference type="EMBL" id="JAYFUM010000023">
    <property type="protein sequence ID" value="MEA5141019.1"/>
    <property type="molecule type" value="Genomic_DNA"/>
</dbReference>
<dbReference type="SUPFAM" id="SSF88946">
    <property type="entry name" value="Sigma2 domain of RNA polymerase sigma factors"/>
    <property type="match status" value="1"/>
</dbReference>
<feature type="domain" description="RNA polymerase sigma factor 70 region 4 type 2" evidence="5">
    <location>
        <begin position="130"/>
        <end position="180"/>
    </location>
</feature>
<dbReference type="RefSeq" id="WP_323298176.1">
    <property type="nucleotide sequence ID" value="NZ_JAYFUM010000023.1"/>
</dbReference>
<evidence type="ECO:0000259" key="5">
    <source>
        <dbReference type="Pfam" id="PF08281"/>
    </source>
</evidence>
<evidence type="ECO:0000256" key="4">
    <source>
        <dbReference type="ARBA" id="ARBA00023163"/>
    </source>
</evidence>
<dbReference type="Proteomes" id="UP001302949">
    <property type="component" value="Unassembled WGS sequence"/>
</dbReference>
<keyword evidence="3" id="KW-0731">Sigma factor</keyword>
<dbReference type="SUPFAM" id="SSF88659">
    <property type="entry name" value="Sigma3 and sigma4 domains of RNA polymerase sigma factors"/>
    <property type="match status" value="1"/>
</dbReference>
<keyword evidence="4" id="KW-0804">Transcription</keyword>
<dbReference type="PANTHER" id="PTHR43133">
    <property type="entry name" value="RNA POLYMERASE ECF-TYPE SIGMA FACTO"/>
    <property type="match status" value="1"/>
</dbReference>
<dbReference type="Gene3D" id="1.10.10.10">
    <property type="entry name" value="Winged helix-like DNA-binding domain superfamily/Winged helix DNA-binding domain"/>
    <property type="match status" value="1"/>
</dbReference>